<evidence type="ECO:0000313" key="1">
    <source>
        <dbReference type="EMBL" id="XAE41189.1"/>
    </source>
</evidence>
<organism evidence="1 2">
    <name type="scientific">Nguyenibacter vanlangensis</name>
    <dbReference type="NCBI Taxonomy" id="1216886"/>
    <lineage>
        <taxon>Bacteria</taxon>
        <taxon>Pseudomonadati</taxon>
        <taxon>Pseudomonadota</taxon>
        <taxon>Alphaproteobacteria</taxon>
        <taxon>Acetobacterales</taxon>
        <taxon>Acetobacteraceae</taxon>
        <taxon>Nguyenibacter</taxon>
    </lineage>
</organism>
<sequence>MQVEYREFVLWVAKPGAGIDGVIDVYYGPVVDALERCRRMGDAQIIKRMARVLGLSRRDITVHRLDDVLAIGVGLERI</sequence>
<protein>
    <submittedName>
        <fullName evidence="1">Uncharacterized protein</fullName>
    </submittedName>
</protein>
<dbReference type="EMBL" id="CP152276">
    <property type="protein sequence ID" value="XAE41189.1"/>
    <property type="molecule type" value="Genomic_DNA"/>
</dbReference>
<evidence type="ECO:0000313" key="2">
    <source>
        <dbReference type="Proteomes" id="UP001449795"/>
    </source>
</evidence>
<dbReference type="RefSeq" id="WP_342627169.1">
    <property type="nucleotide sequence ID" value="NZ_CP152276.1"/>
</dbReference>
<accession>A0ABZ3D0C3</accession>
<keyword evidence="2" id="KW-1185">Reference proteome</keyword>
<dbReference type="Proteomes" id="UP001449795">
    <property type="component" value="Chromosome"/>
</dbReference>
<proteinExistence type="predicted"/>
<name>A0ABZ3D0C3_9PROT</name>
<gene>
    <name evidence="1" type="ORF">AAC691_12800</name>
</gene>
<reference evidence="1 2" key="1">
    <citation type="submission" date="2024-04" db="EMBL/GenBank/DDBJ databases">
        <title>Complete genome sequence of Nguyenibacter vanlangesis HBCM-1154, a strain capable of nitrogen fixation, IAA production, and phosphorus solubilization isolated from sugarcane soil.</title>
        <authorList>
            <person name="MY HANH P."/>
        </authorList>
    </citation>
    <scope>NUCLEOTIDE SEQUENCE [LARGE SCALE GENOMIC DNA]</scope>
    <source>
        <strain evidence="1 2">HBCM 1154</strain>
    </source>
</reference>